<sequence>MPTSAQLSNHPTATSRTFLVWLLSNLGGTTWLLIDFCRYSPEDFAIPLVVGLMAALVSLATVPLAIPVFALAQRRCTNWRCRLLVLAAVLLIFALGNSALLQLLPIGPASSLLRFSWPYLGTALAAALWVYRPRPVRQQAAAPLLLRWQPRAARWPLLPHQGA</sequence>
<keyword evidence="1" id="KW-0812">Transmembrane</keyword>
<protein>
    <submittedName>
        <fullName evidence="2">Uncharacterized protein</fullName>
    </submittedName>
</protein>
<evidence type="ECO:0000256" key="1">
    <source>
        <dbReference type="SAM" id="Phobius"/>
    </source>
</evidence>
<keyword evidence="1" id="KW-0472">Membrane</keyword>
<gene>
    <name evidence="2" type="ORF">GCM10022409_07080</name>
</gene>
<feature type="transmembrane region" description="Helical" evidence="1">
    <location>
        <begin position="46"/>
        <end position="71"/>
    </location>
</feature>
<evidence type="ECO:0000313" key="3">
    <source>
        <dbReference type="Proteomes" id="UP001501469"/>
    </source>
</evidence>
<proteinExistence type="predicted"/>
<organism evidence="2 3">
    <name type="scientific">Hymenobacter glaciei</name>
    <dbReference type="NCBI Taxonomy" id="877209"/>
    <lineage>
        <taxon>Bacteria</taxon>
        <taxon>Pseudomonadati</taxon>
        <taxon>Bacteroidota</taxon>
        <taxon>Cytophagia</taxon>
        <taxon>Cytophagales</taxon>
        <taxon>Hymenobacteraceae</taxon>
        <taxon>Hymenobacter</taxon>
    </lineage>
</organism>
<comment type="caution">
    <text evidence="2">The sequence shown here is derived from an EMBL/GenBank/DDBJ whole genome shotgun (WGS) entry which is preliminary data.</text>
</comment>
<name>A0ABP7TFN3_9BACT</name>
<feature type="transmembrane region" description="Helical" evidence="1">
    <location>
        <begin position="112"/>
        <end position="131"/>
    </location>
</feature>
<dbReference type="RefSeq" id="WP_345050364.1">
    <property type="nucleotide sequence ID" value="NZ_BAABDK010000005.1"/>
</dbReference>
<evidence type="ECO:0000313" key="2">
    <source>
        <dbReference type="EMBL" id="GAA4025662.1"/>
    </source>
</evidence>
<feature type="transmembrane region" description="Helical" evidence="1">
    <location>
        <begin position="18"/>
        <end position="34"/>
    </location>
</feature>
<dbReference type="EMBL" id="BAABDK010000005">
    <property type="protein sequence ID" value="GAA4025662.1"/>
    <property type="molecule type" value="Genomic_DNA"/>
</dbReference>
<keyword evidence="1" id="KW-1133">Transmembrane helix</keyword>
<accession>A0ABP7TFN3</accession>
<feature type="transmembrane region" description="Helical" evidence="1">
    <location>
        <begin position="83"/>
        <end position="106"/>
    </location>
</feature>
<reference evidence="3" key="1">
    <citation type="journal article" date="2019" name="Int. J. Syst. Evol. Microbiol.">
        <title>The Global Catalogue of Microorganisms (GCM) 10K type strain sequencing project: providing services to taxonomists for standard genome sequencing and annotation.</title>
        <authorList>
            <consortium name="The Broad Institute Genomics Platform"/>
            <consortium name="The Broad Institute Genome Sequencing Center for Infectious Disease"/>
            <person name="Wu L."/>
            <person name="Ma J."/>
        </authorList>
    </citation>
    <scope>NUCLEOTIDE SEQUENCE [LARGE SCALE GENOMIC DNA]</scope>
    <source>
        <strain evidence="3">JCM 17225</strain>
    </source>
</reference>
<dbReference type="Proteomes" id="UP001501469">
    <property type="component" value="Unassembled WGS sequence"/>
</dbReference>
<keyword evidence="3" id="KW-1185">Reference proteome</keyword>